<sequence>MPWIKTPLSTFVSSACPAPWPASPCRPSPRRPSHWGQKEVSTQHARCWIGCYFSRSTGPNPAQGGGRGLWGQDMQGWGERAEFSCVLSICNLVTNREKWVSEGEQERAAWLWAPSQAPRVLSPLERRGKEL</sequence>
<accession>A0A7J7Y113</accession>
<dbReference type="AlphaFoldDB" id="A0A7J7Y113"/>
<dbReference type="EMBL" id="JABWUV010000005">
    <property type="protein sequence ID" value="KAF6355356.1"/>
    <property type="molecule type" value="Genomic_DNA"/>
</dbReference>
<dbReference type="Proteomes" id="UP000527355">
    <property type="component" value="Unassembled WGS sequence"/>
</dbReference>
<keyword evidence="2" id="KW-1185">Reference proteome</keyword>
<evidence type="ECO:0000313" key="1">
    <source>
        <dbReference type="EMBL" id="KAF6355356.1"/>
    </source>
</evidence>
<protein>
    <submittedName>
        <fullName evidence="1">Uncharacterized protein</fullName>
    </submittedName>
</protein>
<proteinExistence type="predicted"/>
<organism evidence="1 2">
    <name type="scientific">Myotis myotis</name>
    <name type="common">Greater mouse-eared bat</name>
    <name type="synonym">Vespertilio myotis</name>
    <dbReference type="NCBI Taxonomy" id="51298"/>
    <lineage>
        <taxon>Eukaryota</taxon>
        <taxon>Metazoa</taxon>
        <taxon>Chordata</taxon>
        <taxon>Craniata</taxon>
        <taxon>Vertebrata</taxon>
        <taxon>Euteleostomi</taxon>
        <taxon>Mammalia</taxon>
        <taxon>Eutheria</taxon>
        <taxon>Laurasiatheria</taxon>
        <taxon>Chiroptera</taxon>
        <taxon>Yangochiroptera</taxon>
        <taxon>Vespertilionidae</taxon>
        <taxon>Myotis</taxon>
    </lineage>
</organism>
<evidence type="ECO:0000313" key="2">
    <source>
        <dbReference type="Proteomes" id="UP000527355"/>
    </source>
</evidence>
<dbReference type="PROSITE" id="PS51257">
    <property type="entry name" value="PROKAR_LIPOPROTEIN"/>
    <property type="match status" value="1"/>
</dbReference>
<reference evidence="1 2" key="1">
    <citation type="journal article" date="2020" name="Nature">
        <title>Six reference-quality genomes reveal evolution of bat adaptations.</title>
        <authorList>
            <person name="Jebb D."/>
            <person name="Huang Z."/>
            <person name="Pippel M."/>
            <person name="Hughes G.M."/>
            <person name="Lavrichenko K."/>
            <person name="Devanna P."/>
            <person name="Winkler S."/>
            <person name="Jermiin L.S."/>
            <person name="Skirmuntt E.C."/>
            <person name="Katzourakis A."/>
            <person name="Burkitt-Gray L."/>
            <person name="Ray D.A."/>
            <person name="Sullivan K.A.M."/>
            <person name="Roscito J.G."/>
            <person name="Kirilenko B.M."/>
            <person name="Davalos L.M."/>
            <person name="Corthals A.P."/>
            <person name="Power M.L."/>
            <person name="Jones G."/>
            <person name="Ransome R.D."/>
            <person name="Dechmann D.K.N."/>
            <person name="Locatelli A.G."/>
            <person name="Puechmaille S.J."/>
            <person name="Fedrigo O."/>
            <person name="Jarvis E.D."/>
            <person name="Hiller M."/>
            <person name="Vernes S.C."/>
            <person name="Myers E.W."/>
            <person name="Teeling E.C."/>
        </authorList>
    </citation>
    <scope>NUCLEOTIDE SEQUENCE [LARGE SCALE GENOMIC DNA]</scope>
    <source>
        <strain evidence="1">MMyoMyo1</strain>
        <tissue evidence="1">Flight muscle</tissue>
    </source>
</reference>
<gene>
    <name evidence="1" type="ORF">mMyoMyo1_011518</name>
</gene>
<comment type="caution">
    <text evidence="1">The sequence shown here is derived from an EMBL/GenBank/DDBJ whole genome shotgun (WGS) entry which is preliminary data.</text>
</comment>
<name>A0A7J7Y113_MYOMY</name>